<dbReference type="EMBL" id="CAJVQC010036106">
    <property type="protein sequence ID" value="CAG8760620.1"/>
    <property type="molecule type" value="Genomic_DNA"/>
</dbReference>
<name>A0ACA9QSW0_9GLOM</name>
<reference evidence="1" key="1">
    <citation type="submission" date="2021-06" db="EMBL/GenBank/DDBJ databases">
        <authorList>
            <person name="Kallberg Y."/>
            <person name="Tangrot J."/>
            <person name="Rosling A."/>
        </authorList>
    </citation>
    <scope>NUCLEOTIDE SEQUENCE</scope>
    <source>
        <strain evidence="1">MA461A</strain>
    </source>
</reference>
<proteinExistence type="predicted"/>
<dbReference type="Proteomes" id="UP000789920">
    <property type="component" value="Unassembled WGS sequence"/>
</dbReference>
<keyword evidence="2" id="KW-1185">Reference proteome</keyword>
<evidence type="ECO:0000313" key="2">
    <source>
        <dbReference type="Proteomes" id="UP000789920"/>
    </source>
</evidence>
<protein>
    <submittedName>
        <fullName evidence="1">13537_t:CDS:1</fullName>
    </submittedName>
</protein>
<organism evidence="1 2">
    <name type="scientific">Racocetra persica</name>
    <dbReference type="NCBI Taxonomy" id="160502"/>
    <lineage>
        <taxon>Eukaryota</taxon>
        <taxon>Fungi</taxon>
        <taxon>Fungi incertae sedis</taxon>
        <taxon>Mucoromycota</taxon>
        <taxon>Glomeromycotina</taxon>
        <taxon>Glomeromycetes</taxon>
        <taxon>Diversisporales</taxon>
        <taxon>Gigasporaceae</taxon>
        <taxon>Racocetra</taxon>
    </lineage>
</organism>
<sequence length="107" mass="12397">SEIEMLNKKVEDLESELDLYKILVPVSCNWCLNILCTVIQSRPKSWGQMKNSPKLNSPKTQQPKKRCKTMPFAQLLTNNESLCLLREAEEEAERTANEKRQKKEMAT</sequence>
<comment type="caution">
    <text evidence="1">The sequence shown here is derived from an EMBL/GenBank/DDBJ whole genome shotgun (WGS) entry which is preliminary data.</text>
</comment>
<feature type="non-terminal residue" evidence="1">
    <location>
        <position position="1"/>
    </location>
</feature>
<evidence type="ECO:0000313" key="1">
    <source>
        <dbReference type="EMBL" id="CAG8760620.1"/>
    </source>
</evidence>
<accession>A0ACA9QSW0</accession>
<gene>
    <name evidence="1" type="ORF">RPERSI_LOCUS15195</name>
</gene>